<dbReference type="Pfam" id="PF01709">
    <property type="entry name" value="Transcrip_reg"/>
    <property type="match status" value="1"/>
</dbReference>
<dbReference type="FunFam" id="1.10.10.200:FF:000002">
    <property type="entry name" value="Probable transcriptional regulatory protein CLM62_37755"/>
    <property type="match status" value="1"/>
</dbReference>
<dbReference type="InterPro" id="IPR002876">
    <property type="entry name" value="Transcrip_reg_TACO1-like"/>
</dbReference>
<evidence type="ECO:0000259" key="8">
    <source>
        <dbReference type="Pfam" id="PF01709"/>
    </source>
</evidence>
<sequence>MSGHSKWHNIQRRKGKQDSVRGQRFTKLSRDIYLAAKEGGGNPDTNFRLKTAIDRARQSNLPADSITRTIAKATGTLEGRHYEELLYEGYGPAGTAIMMEVVTDNRNRTAADVRHIFAKRGGNLGESGCVAWMFRRIGEITITKTDCSLSFDDLMLLVLDAGADDIKESEDEYVVTTAPEMFAAVRDKLEESGLTLSDAELSYEPQNTVPVEGETLDQVLDLVDALETHDDVQNVYANFEPVEEADES</sequence>
<protein>
    <recommendedName>
        <fullName evidence="6">Probable transcriptional regulatory protein JZ786_17295</fullName>
    </recommendedName>
</protein>
<reference evidence="10 11" key="1">
    <citation type="submission" date="2021-02" db="EMBL/GenBank/DDBJ databases">
        <title>Alicyclobacillus curvatus sp. nov. and Alicyclobacillus mengziensis sp. nov., two acidophilic bacteria isolated from acid mine drainage.</title>
        <authorList>
            <person name="Huang Y."/>
        </authorList>
    </citation>
    <scope>NUCLEOTIDE SEQUENCE [LARGE SCALE GENOMIC DNA]</scope>
    <source>
        <strain evidence="10 11">S30H14</strain>
    </source>
</reference>
<evidence type="ECO:0000259" key="9">
    <source>
        <dbReference type="Pfam" id="PF20772"/>
    </source>
</evidence>
<keyword evidence="5 6" id="KW-0804">Transcription</keyword>
<feature type="compositionally biased region" description="Basic residues" evidence="7">
    <location>
        <begin position="1"/>
        <end position="15"/>
    </location>
</feature>
<dbReference type="InterPro" id="IPR048300">
    <property type="entry name" value="TACO1_YebC-like_2nd/3rd_dom"/>
</dbReference>
<dbReference type="PANTHER" id="PTHR12532">
    <property type="entry name" value="TRANSLATIONAL ACTIVATOR OF CYTOCHROME C OXIDASE 1"/>
    <property type="match status" value="1"/>
</dbReference>
<evidence type="ECO:0000256" key="5">
    <source>
        <dbReference type="ARBA" id="ARBA00023163"/>
    </source>
</evidence>
<dbReference type="InterPro" id="IPR026564">
    <property type="entry name" value="Transcrip_reg_TACO1-like_dom3"/>
</dbReference>
<feature type="region of interest" description="Disordered" evidence="7">
    <location>
        <begin position="1"/>
        <end position="22"/>
    </location>
</feature>
<dbReference type="InterPro" id="IPR017856">
    <property type="entry name" value="Integrase-like_N"/>
</dbReference>
<dbReference type="RefSeq" id="WP_206655614.1">
    <property type="nucleotide sequence ID" value="NZ_CP071182.1"/>
</dbReference>
<proteinExistence type="inferred from homology"/>
<dbReference type="NCBIfam" id="NF001030">
    <property type="entry name" value="PRK00110.1"/>
    <property type="match status" value="1"/>
</dbReference>
<feature type="domain" description="TACO1/YebC-like second and third" evidence="8">
    <location>
        <begin position="82"/>
        <end position="239"/>
    </location>
</feature>
<dbReference type="NCBIfam" id="NF009044">
    <property type="entry name" value="PRK12378.1"/>
    <property type="match status" value="1"/>
</dbReference>
<dbReference type="Gene3D" id="1.10.10.200">
    <property type="match status" value="1"/>
</dbReference>
<dbReference type="InterPro" id="IPR029072">
    <property type="entry name" value="YebC-like"/>
</dbReference>
<feature type="domain" description="TACO1/YebC-like N-terminal" evidence="9">
    <location>
        <begin position="5"/>
        <end position="75"/>
    </location>
</feature>
<evidence type="ECO:0000256" key="3">
    <source>
        <dbReference type="ARBA" id="ARBA00023015"/>
    </source>
</evidence>
<name>A0A9X7VX78_9BACL</name>
<dbReference type="HAMAP" id="MF_00693">
    <property type="entry name" value="Transcrip_reg_TACO1"/>
    <property type="match status" value="1"/>
</dbReference>
<dbReference type="EMBL" id="CP071182">
    <property type="protein sequence ID" value="QSO46245.1"/>
    <property type="molecule type" value="Genomic_DNA"/>
</dbReference>
<dbReference type="Proteomes" id="UP000663505">
    <property type="component" value="Chromosome"/>
</dbReference>
<accession>A0A9X7VX78</accession>
<keyword evidence="3 6" id="KW-0805">Transcription regulation</keyword>
<evidence type="ECO:0000313" key="10">
    <source>
        <dbReference type="EMBL" id="QSO46245.1"/>
    </source>
</evidence>
<dbReference type="Gene3D" id="3.30.70.980">
    <property type="match status" value="2"/>
</dbReference>
<evidence type="ECO:0000256" key="6">
    <source>
        <dbReference type="HAMAP-Rule" id="MF_00693"/>
    </source>
</evidence>
<evidence type="ECO:0000256" key="1">
    <source>
        <dbReference type="ARBA" id="ARBA00008724"/>
    </source>
</evidence>
<dbReference type="InterPro" id="IPR049083">
    <property type="entry name" value="TACO1_YebC_N"/>
</dbReference>
<keyword evidence="4 6" id="KW-0238">DNA-binding</keyword>
<organism evidence="10 11">
    <name type="scientific">Alicyclobacillus mengziensis</name>
    <dbReference type="NCBI Taxonomy" id="2931921"/>
    <lineage>
        <taxon>Bacteria</taxon>
        <taxon>Bacillati</taxon>
        <taxon>Bacillota</taxon>
        <taxon>Bacilli</taxon>
        <taxon>Bacillales</taxon>
        <taxon>Alicyclobacillaceae</taxon>
        <taxon>Alicyclobacillus</taxon>
    </lineage>
</organism>
<comment type="similarity">
    <text evidence="1 6">Belongs to the TACO1 family.</text>
</comment>
<evidence type="ECO:0000256" key="7">
    <source>
        <dbReference type="SAM" id="MobiDB-lite"/>
    </source>
</evidence>
<gene>
    <name evidence="10" type="ORF">JZ786_17295</name>
</gene>
<comment type="subcellular location">
    <subcellularLocation>
        <location evidence="6">Cytoplasm</location>
    </subcellularLocation>
</comment>
<dbReference type="GO" id="GO:0005829">
    <property type="term" value="C:cytosol"/>
    <property type="evidence" value="ECO:0007669"/>
    <property type="project" value="TreeGrafter"/>
</dbReference>
<dbReference type="Pfam" id="PF20772">
    <property type="entry name" value="TACO1_YebC_N"/>
    <property type="match status" value="1"/>
</dbReference>
<evidence type="ECO:0000313" key="11">
    <source>
        <dbReference type="Proteomes" id="UP000663505"/>
    </source>
</evidence>
<dbReference type="SUPFAM" id="SSF75625">
    <property type="entry name" value="YebC-like"/>
    <property type="match status" value="1"/>
</dbReference>
<evidence type="ECO:0000256" key="2">
    <source>
        <dbReference type="ARBA" id="ARBA00022490"/>
    </source>
</evidence>
<evidence type="ECO:0000256" key="4">
    <source>
        <dbReference type="ARBA" id="ARBA00023125"/>
    </source>
</evidence>
<keyword evidence="2 6" id="KW-0963">Cytoplasm</keyword>
<dbReference type="AlphaFoldDB" id="A0A9X7VX78"/>
<dbReference type="GO" id="GO:0006355">
    <property type="term" value="P:regulation of DNA-templated transcription"/>
    <property type="evidence" value="ECO:0007669"/>
    <property type="project" value="UniProtKB-UniRule"/>
</dbReference>
<dbReference type="PANTHER" id="PTHR12532:SF6">
    <property type="entry name" value="TRANSCRIPTIONAL REGULATORY PROTEIN YEBC-RELATED"/>
    <property type="match status" value="1"/>
</dbReference>
<dbReference type="GO" id="GO:0003677">
    <property type="term" value="F:DNA binding"/>
    <property type="evidence" value="ECO:0007669"/>
    <property type="project" value="UniProtKB-UniRule"/>
</dbReference>
<dbReference type="NCBIfam" id="TIGR01033">
    <property type="entry name" value="YebC/PmpR family DNA-binding transcriptional regulator"/>
    <property type="match status" value="1"/>
</dbReference>
<keyword evidence="11" id="KW-1185">Reference proteome</keyword>
<dbReference type="KEGG" id="afx:JZ786_17295"/>